<proteinExistence type="predicted"/>
<protein>
    <submittedName>
        <fullName evidence="2">Uncharacterized protein</fullName>
    </submittedName>
</protein>
<evidence type="ECO:0000313" key="3">
    <source>
        <dbReference type="Proteomes" id="UP001501475"/>
    </source>
</evidence>
<accession>A0ABP4XD36</accession>
<feature type="region of interest" description="Disordered" evidence="1">
    <location>
        <begin position="146"/>
        <end position="182"/>
    </location>
</feature>
<name>A0ABP4XD36_9MICO</name>
<keyword evidence="3" id="KW-1185">Reference proteome</keyword>
<evidence type="ECO:0000256" key="1">
    <source>
        <dbReference type="SAM" id="MobiDB-lite"/>
    </source>
</evidence>
<reference evidence="3" key="1">
    <citation type="journal article" date="2019" name="Int. J. Syst. Evol. Microbiol.">
        <title>The Global Catalogue of Microorganisms (GCM) 10K type strain sequencing project: providing services to taxonomists for standard genome sequencing and annotation.</title>
        <authorList>
            <consortium name="The Broad Institute Genomics Platform"/>
            <consortium name="The Broad Institute Genome Sequencing Center for Infectious Disease"/>
            <person name="Wu L."/>
            <person name="Ma J."/>
        </authorList>
    </citation>
    <scope>NUCLEOTIDE SEQUENCE [LARGE SCALE GENOMIC DNA]</scope>
    <source>
        <strain evidence="3">JCM 15591</strain>
    </source>
</reference>
<comment type="caution">
    <text evidence="2">The sequence shown here is derived from an EMBL/GenBank/DDBJ whole genome shotgun (WGS) entry which is preliminary data.</text>
</comment>
<gene>
    <name evidence="2" type="ORF">GCM10009810_35680</name>
</gene>
<evidence type="ECO:0000313" key="2">
    <source>
        <dbReference type="EMBL" id="GAA1775488.1"/>
    </source>
</evidence>
<dbReference type="RefSeq" id="WP_344068909.1">
    <property type="nucleotide sequence ID" value="NZ_BAAAPN010000104.1"/>
</dbReference>
<dbReference type="EMBL" id="BAAAPN010000104">
    <property type="protein sequence ID" value="GAA1775488.1"/>
    <property type="molecule type" value="Genomic_DNA"/>
</dbReference>
<organism evidence="2 3">
    <name type="scientific">Nostocoides vanveenii</name>
    <dbReference type="NCBI Taxonomy" id="330835"/>
    <lineage>
        <taxon>Bacteria</taxon>
        <taxon>Bacillati</taxon>
        <taxon>Actinomycetota</taxon>
        <taxon>Actinomycetes</taxon>
        <taxon>Micrococcales</taxon>
        <taxon>Intrasporangiaceae</taxon>
        <taxon>Nostocoides</taxon>
    </lineage>
</organism>
<sequence length="205" mass="20746">MAGIGGFARNGEGVTIGRTAAEAVWLPAAGEVLSAVAGTAYGLITQADFAAAIQGRTGVSANPALAKWLGPFLVRAAQECLALGRPPLVALLVEADSGRVGLAYDGVAAALGLPEPAGAREREKLAAEHRIECYRWAGAPEPAGGWYARTSPSSGRAAAPRPTPSGTRAASSAAPRRTLAPEAPPATCPRCFMQLPATGVCDDCG</sequence>
<dbReference type="Proteomes" id="UP001501475">
    <property type="component" value="Unassembled WGS sequence"/>
</dbReference>
<feature type="compositionally biased region" description="Low complexity" evidence="1">
    <location>
        <begin position="164"/>
        <end position="178"/>
    </location>
</feature>